<evidence type="ECO:0000256" key="10">
    <source>
        <dbReference type="SAM" id="Phobius"/>
    </source>
</evidence>
<proteinExistence type="inferred from homology"/>
<dbReference type="PROSITE" id="PS00874">
    <property type="entry name" value="T2SP_F"/>
    <property type="match status" value="1"/>
</dbReference>
<dbReference type="InterPro" id="IPR001992">
    <property type="entry name" value="T2SS_GspF/T4SS_PilC_CS"/>
</dbReference>
<evidence type="ECO:0000256" key="6">
    <source>
        <dbReference type="ARBA" id="ARBA00022692"/>
    </source>
</evidence>
<keyword evidence="4" id="KW-1003">Cell membrane</keyword>
<dbReference type="OrthoDB" id="9805682at2"/>
<dbReference type="PANTHER" id="PTHR30012">
    <property type="entry name" value="GENERAL SECRETION PATHWAY PROTEIN"/>
    <property type="match status" value="1"/>
</dbReference>
<dbReference type="KEGG" id="kak:Kalk_17500"/>
<dbReference type="GO" id="GO:0005886">
    <property type="term" value="C:plasma membrane"/>
    <property type="evidence" value="ECO:0007669"/>
    <property type="project" value="UniProtKB-SubCell"/>
</dbReference>
<feature type="domain" description="Type II secretion system protein GspF" evidence="11">
    <location>
        <begin position="289"/>
        <end position="410"/>
    </location>
</feature>
<feature type="transmembrane region" description="Helical" evidence="10">
    <location>
        <begin position="391"/>
        <end position="411"/>
    </location>
</feature>
<dbReference type="FunFam" id="1.20.81.30:FF:000001">
    <property type="entry name" value="Type II secretion system protein F"/>
    <property type="match status" value="2"/>
</dbReference>
<evidence type="ECO:0000256" key="5">
    <source>
        <dbReference type="ARBA" id="ARBA00022519"/>
    </source>
</evidence>
<dbReference type="PANTHER" id="PTHR30012:SF7">
    <property type="entry name" value="PROTEIN TRANSPORT PROTEIN HOFC HOMOLOG"/>
    <property type="match status" value="1"/>
</dbReference>
<organism evidence="12 13">
    <name type="scientific">Ketobacter alkanivorans</name>
    <dbReference type="NCBI Taxonomy" id="1917421"/>
    <lineage>
        <taxon>Bacteria</taxon>
        <taxon>Pseudomonadati</taxon>
        <taxon>Pseudomonadota</taxon>
        <taxon>Gammaproteobacteria</taxon>
        <taxon>Pseudomonadales</taxon>
        <taxon>Ketobacteraceae</taxon>
        <taxon>Ketobacter</taxon>
    </lineage>
</organism>
<feature type="transmembrane region" description="Helical" evidence="10">
    <location>
        <begin position="186"/>
        <end position="206"/>
    </location>
</feature>
<keyword evidence="13" id="KW-1185">Reference proteome</keyword>
<dbReference type="Proteomes" id="UP000235116">
    <property type="component" value="Chromosome"/>
</dbReference>
<dbReference type="EMBL" id="CP022684">
    <property type="protein sequence ID" value="AUM14108.1"/>
    <property type="molecule type" value="Genomic_DNA"/>
</dbReference>
<evidence type="ECO:0000256" key="2">
    <source>
        <dbReference type="ARBA" id="ARBA00005745"/>
    </source>
</evidence>
<comment type="subcellular location">
    <subcellularLocation>
        <location evidence="1 9">Cell inner membrane</location>
        <topology evidence="1 9">Multi-pass membrane protein</topology>
    </subcellularLocation>
</comment>
<evidence type="ECO:0000256" key="3">
    <source>
        <dbReference type="ARBA" id="ARBA00022448"/>
    </source>
</evidence>
<dbReference type="Gene3D" id="1.20.81.30">
    <property type="entry name" value="Type II secretion system (T2SS), domain F"/>
    <property type="match status" value="2"/>
</dbReference>
<dbReference type="GO" id="GO:0015628">
    <property type="term" value="P:protein secretion by the type II secretion system"/>
    <property type="evidence" value="ECO:0007669"/>
    <property type="project" value="TreeGrafter"/>
</dbReference>
<dbReference type="RefSeq" id="WP_101895483.1">
    <property type="nucleotide sequence ID" value="NZ_CP022684.1"/>
</dbReference>
<dbReference type="PRINTS" id="PR00812">
    <property type="entry name" value="BCTERIALGSPF"/>
</dbReference>
<keyword evidence="8 10" id="KW-0472">Membrane</keyword>
<evidence type="ECO:0000256" key="8">
    <source>
        <dbReference type="ARBA" id="ARBA00023136"/>
    </source>
</evidence>
<feature type="transmembrane region" description="Helical" evidence="10">
    <location>
        <begin position="236"/>
        <end position="253"/>
    </location>
</feature>
<dbReference type="Pfam" id="PF00482">
    <property type="entry name" value="T2SSF"/>
    <property type="match status" value="2"/>
</dbReference>
<evidence type="ECO:0000313" key="13">
    <source>
        <dbReference type="Proteomes" id="UP000235116"/>
    </source>
</evidence>
<name>A0A2K9LP44_9GAMM</name>
<reference evidence="13" key="1">
    <citation type="submission" date="2017-08" db="EMBL/GenBank/DDBJ databases">
        <title>Direct submision.</title>
        <authorList>
            <person name="Kim S.-J."/>
            <person name="Rhee S.-K."/>
        </authorList>
    </citation>
    <scope>NUCLEOTIDE SEQUENCE [LARGE SCALE GENOMIC DNA]</scope>
    <source>
        <strain evidence="13">GI5</strain>
    </source>
</reference>
<gene>
    <name evidence="12" type="ORF">Kalk_17500</name>
</gene>
<evidence type="ECO:0000256" key="1">
    <source>
        <dbReference type="ARBA" id="ARBA00004429"/>
    </source>
</evidence>
<comment type="similarity">
    <text evidence="2 9">Belongs to the GSP F family.</text>
</comment>
<dbReference type="InterPro" id="IPR003004">
    <property type="entry name" value="GspF/PilC"/>
</dbReference>
<protein>
    <submittedName>
        <fullName evidence="12">Type II secretion system protein F</fullName>
    </submittedName>
</protein>
<feature type="domain" description="Type II secretion system protein GspF" evidence="11">
    <location>
        <begin position="84"/>
        <end position="207"/>
    </location>
</feature>
<dbReference type="InterPro" id="IPR018076">
    <property type="entry name" value="T2SS_GspF_dom"/>
</dbReference>
<sequence>MATATQAQPKAAKKAAAPKVQTFSWEGLDKKGNKVKGEIPGQNVTLVKAELRKQGIVANKVKKKATSMLGPRKKKITAMDIAVFTRQLATMMKAGVPLVQSFEIVADGHDNASMRELLMKIKSDIEGGNNLATALESHPAYFDDLFISLVSSGEQSGALETMLDRIAIYKEKTEALKAKIKKAIKYPVAVLIVAAIVTAILLIKVVPTFQDLFGSFGAELPAFTQMVINMSDWLQTWWWAVLLILAATGIAFTEAKKRSQAFCDSLDRLALKLPVAGDIIFKATIARYARTLATTFAAGVPLVEALDSVAGATGNVVYRNAVNKIRDDVSSGTQLNFSMKASGVFPAMAVQMTSIGEESGALDTMLEKVATYYEDEVDNAVDGLTSLLEPLIMAVLGVLVGGLIIAMYLPIFQLGSVV</sequence>
<accession>A0A2K9LP44</accession>
<evidence type="ECO:0000313" key="12">
    <source>
        <dbReference type="EMBL" id="AUM14108.1"/>
    </source>
</evidence>
<keyword evidence="6 9" id="KW-0812">Transmembrane</keyword>
<evidence type="ECO:0000256" key="9">
    <source>
        <dbReference type="RuleBase" id="RU003923"/>
    </source>
</evidence>
<keyword evidence="7 10" id="KW-1133">Transmembrane helix</keyword>
<keyword evidence="5" id="KW-0997">Cell inner membrane</keyword>
<keyword evidence="3 9" id="KW-0813">Transport</keyword>
<evidence type="ECO:0000256" key="7">
    <source>
        <dbReference type="ARBA" id="ARBA00022989"/>
    </source>
</evidence>
<dbReference type="InterPro" id="IPR042094">
    <property type="entry name" value="T2SS_GspF_sf"/>
</dbReference>
<evidence type="ECO:0000259" key="11">
    <source>
        <dbReference type="Pfam" id="PF00482"/>
    </source>
</evidence>
<dbReference type="AlphaFoldDB" id="A0A2K9LP44"/>
<evidence type="ECO:0000256" key="4">
    <source>
        <dbReference type="ARBA" id="ARBA00022475"/>
    </source>
</evidence>